<protein>
    <recommendedName>
        <fullName evidence="6">Microtubule-associated protein 1S</fullName>
    </recommendedName>
</protein>
<dbReference type="GO" id="GO:0045202">
    <property type="term" value="C:synapse"/>
    <property type="evidence" value="ECO:0007669"/>
    <property type="project" value="TreeGrafter"/>
</dbReference>
<dbReference type="GO" id="GO:0007409">
    <property type="term" value="P:axonogenesis"/>
    <property type="evidence" value="ECO:0007669"/>
    <property type="project" value="TreeGrafter"/>
</dbReference>
<dbReference type="GO" id="GO:0000226">
    <property type="term" value="P:microtubule cytoskeleton organization"/>
    <property type="evidence" value="ECO:0007669"/>
    <property type="project" value="InterPro"/>
</dbReference>
<feature type="compositionally biased region" description="Basic and acidic residues" evidence="1">
    <location>
        <begin position="690"/>
        <end position="709"/>
    </location>
</feature>
<evidence type="ECO:0000313" key="5">
    <source>
        <dbReference type="Proteomes" id="UP001187415"/>
    </source>
</evidence>
<dbReference type="PANTHER" id="PTHR13843">
    <property type="entry name" value="MICROTUBULE-ASSOCIATED PROTEIN"/>
    <property type="match status" value="1"/>
</dbReference>
<feature type="compositionally biased region" description="Polar residues" evidence="1">
    <location>
        <begin position="888"/>
        <end position="900"/>
    </location>
</feature>
<dbReference type="GO" id="GO:0003779">
    <property type="term" value="F:actin binding"/>
    <property type="evidence" value="ECO:0007669"/>
    <property type="project" value="TreeGrafter"/>
</dbReference>
<feature type="compositionally biased region" description="Polar residues" evidence="1">
    <location>
        <begin position="871"/>
        <end position="881"/>
    </location>
</feature>
<dbReference type="GO" id="GO:0031114">
    <property type="term" value="P:regulation of microtubule depolymerization"/>
    <property type="evidence" value="ECO:0007669"/>
    <property type="project" value="TreeGrafter"/>
</dbReference>
<reference evidence="4" key="1">
    <citation type="submission" date="2023-07" db="EMBL/GenBank/DDBJ databases">
        <title>Chromosome-level Genome Assembly of Striped Snakehead (Channa striata).</title>
        <authorList>
            <person name="Liu H."/>
        </authorList>
    </citation>
    <scope>NUCLEOTIDE SEQUENCE</scope>
    <source>
        <strain evidence="4">Gz</strain>
        <tissue evidence="4">Muscle</tissue>
    </source>
</reference>
<feature type="region of interest" description="Disordered" evidence="1">
    <location>
        <begin position="1"/>
        <end position="25"/>
    </location>
</feature>
<feature type="compositionally biased region" description="Polar residues" evidence="1">
    <location>
        <begin position="733"/>
        <end position="759"/>
    </location>
</feature>
<evidence type="ECO:0000256" key="1">
    <source>
        <dbReference type="SAM" id="MobiDB-lite"/>
    </source>
</evidence>
<feature type="region of interest" description="Disordered" evidence="1">
    <location>
        <begin position="505"/>
        <end position="765"/>
    </location>
</feature>
<dbReference type="PANTHER" id="PTHR13843:SF11">
    <property type="entry name" value="MICROTUBULE-ASSOCIATED PROTEIN 1S"/>
    <property type="match status" value="1"/>
</dbReference>
<accession>A0AA88MER9</accession>
<feature type="compositionally biased region" description="Polar residues" evidence="1">
    <location>
        <begin position="1037"/>
        <end position="1073"/>
    </location>
</feature>
<dbReference type="InterPro" id="IPR057480">
    <property type="entry name" value="MAP1A/B/S-like_MBL"/>
</dbReference>
<feature type="domain" description="Microtubule-associated protein 1B/S N-terminal" evidence="2">
    <location>
        <begin position="31"/>
        <end position="227"/>
    </location>
</feature>
<dbReference type="GO" id="GO:0008017">
    <property type="term" value="F:microtubule binding"/>
    <property type="evidence" value="ECO:0007669"/>
    <property type="project" value="InterPro"/>
</dbReference>
<feature type="compositionally biased region" description="Polar residues" evidence="1">
    <location>
        <begin position="1157"/>
        <end position="1206"/>
    </location>
</feature>
<proteinExistence type="predicted"/>
<evidence type="ECO:0000313" key="4">
    <source>
        <dbReference type="EMBL" id="KAK2835116.1"/>
    </source>
</evidence>
<evidence type="ECO:0008006" key="6">
    <source>
        <dbReference type="Google" id="ProtNLM"/>
    </source>
</evidence>
<dbReference type="GO" id="GO:0005875">
    <property type="term" value="C:microtubule associated complex"/>
    <property type="evidence" value="ECO:0007669"/>
    <property type="project" value="TreeGrafter"/>
</dbReference>
<name>A0AA88MER9_CHASR</name>
<organism evidence="4 5">
    <name type="scientific">Channa striata</name>
    <name type="common">Snakehead murrel</name>
    <name type="synonym">Ophicephalus striatus</name>
    <dbReference type="NCBI Taxonomy" id="64152"/>
    <lineage>
        <taxon>Eukaryota</taxon>
        <taxon>Metazoa</taxon>
        <taxon>Chordata</taxon>
        <taxon>Craniata</taxon>
        <taxon>Vertebrata</taxon>
        <taxon>Euteleostomi</taxon>
        <taxon>Actinopterygii</taxon>
        <taxon>Neopterygii</taxon>
        <taxon>Teleostei</taxon>
        <taxon>Neoteleostei</taxon>
        <taxon>Acanthomorphata</taxon>
        <taxon>Anabantaria</taxon>
        <taxon>Anabantiformes</taxon>
        <taxon>Channoidei</taxon>
        <taxon>Channidae</taxon>
        <taxon>Channa</taxon>
    </lineage>
</organism>
<gene>
    <name evidence="4" type="ORF">Q5P01_015600</name>
</gene>
<dbReference type="InterPro" id="IPR026074">
    <property type="entry name" value="MAP1"/>
</dbReference>
<dbReference type="Proteomes" id="UP001187415">
    <property type="component" value="Unassembled WGS sequence"/>
</dbReference>
<dbReference type="InterPro" id="IPR056617">
    <property type="entry name" value="MAP1B/S_N"/>
</dbReference>
<feature type="region of interest" description="Disordered" evidence="1">
    <location>
        <begin position="820"/>
        <end position="847"/>
    </location>
</feature>
<feature type="domain" description="Microtubule-associated protein 1A/B/S-like MBL-like" evidence="3">
    <location>
        <begin position="233"/>
        <end position="503"/>
    </location>
</feature>
<dbReference type="Pfam" id="PF25281">
    <property type="entry name" value="MBL_MAP1B"/>
    <property type="match status" value="1"/>
</dbReference>
<feature type="region of interest" description="Disordered" evidence="1">
    <location>
        <begin position="1021"/>
        <end position="1207"/>
    </location>
</feature>
<sequence length="1353" mass="146977">MAAAAAAASSTVTERGGGPGSSRPTAADHSLLVVVGTLGSTGLLERVLRQIDAGVRCWTADLDVSVLDQQLKLFVSRHSAFLSEDVRGQRTLRHRGDVLDTQVVVNPAHDFVCSEVRQLICDSSRYKLLVLAGQCVEETGDIVLQKGCFSLKDFIHIFAADEVGELLSSADPMVKASLTLSCPNYGLWKDPIVDKHNLQDVINIQINPPPMLPEMEGLQEFTEYLSESLEPESPFDLLEPPSTVGFLKLSRPCCYIFPGGRGDSAFFAVNGFNVLVNGGSDPRSCFWKLVRHLDRIDSILLTHIGVDNLPGLNSLLLRKVAEQEDDSSGSQTDEDWIKNLISPEIGVVFLNVPNRLKSIQGDPSELRSCDQVAVTLQHLERLTIKPEPLSRSSGPTIEPVILFQKMGVGRLELYTLNPVSSSKELDALMQIWPNIGSNIKGSDLPLTCLVSICALLVWHPSSPQEKIIRVLFPGCTPQTKILDGLEKVKHLEFLKYPSVSLKDQETIKTEKQPKRAESRESLKSQSKDFRPSSALQKDKLGRVDVKKQEVKIKPKAANETAPKEKKDGEEKTKLSKPVKPVEKLVPKKDLPKEEKKEVKKKDEKAVAACVKKEESAEKKKDAVKKETQNTKPKKDIKPELKKDIKRDVKQEEKKTAKPAVKEVKKLTSDALNAASISTEQKRALGKSGGPKKDGTPPKKDGTLPKKDNLNKATKGKPGPKGPENQKESDRSKVSTPDNNGNSARNSTAKTNGSQTSTVESPERFRCMDADQEIATASSPIVKTPKSDLSVNFDLTPTAYQPVMGSLKNGTGDFCASSEEKTLELVSPADSAPNSAGHTPFHQSPEEDIQGLCEDSSLGARGSSLGFEDYNQGGSCRTSDLSSLREGLENSTSSQDKQSSLLTLSPFKDIMPDSSPTMTSMPAEVCSPHSTTVDESLSVSLEQVLPPAAASPKGLMADRVYSNGHVSDSDSSKEMVLPMTLSHNGCCRNVSEEHIHEMSELISDVPHDVDLCLVSPCEFQHPKAPENHQQHISPGLATCTSPDISDNNNHSEDPSSSDCPSAYSQETPPTSVSDSLPMATDSDVPPGTDDCPSITADMDSDDDSSTLFPPSHPQGQYSLHYPHRTEELSSHDPPPALVKDLPPLPPQPGTCMADAEAESSTRSLKSSLPKTKKATSTMQKVTPGSTIAQNGKSKAGSSTGSLKTFSSFDMKPSARNSLGGSRIGTVKPPSLASKAAGCEGSMVYMDLVYLPSGHASSTVDLEFFRRLRSSYYIISGDDPLKEASMRNILDSLLEGKSSWPEVQVTLIPTFDSLAMHEWYQETHERQRELSVTVLGSNSTVAMQDETFPACKVEF</sequence>
<dbReference type="GO" id="GO:0043025">
    <property type="term" value="C:neuronal cell body"/>
    <property type="evidence" value="ECO:0007669"/>
    <property type="project" value="TreeGrafter"/>
</dbReference>
<feature type="compositionally biased region" description="Pro residues" evidence="1">
    <location>
        <begin position="1131"/>
        <end position="1147"/>
    </location>
</feature>
<dbReference type="GO" id="GO:0030425">
    <property type="term" value="C:dendrite"/>
    <property type="evidence" value="ECO:0007669"/>
    <property type="project" value="TreeGrafter"/>
</dbReference>
<dbReference type="Pfam" id="PF23415">
    <property type="entry name" value="MAPB1_N"/>
    <property type="match status" value="1"/>
</dbReference>
<feature type="compositionally biased region" description="Basic and acidic residues" evidence="1">
    <location>
        <begin position="561"/>
        <end position="667"/>
    </location>
</feature>
<comment type="caution">
    <text evidence="4">The sequence shown here is derived from an EMBL/GenBank/DDBJ whole genome shotgun (WGS) entry which is preliminary data.</text>
</comment>
<evidence type="ECO:0000259" key="3">
    <source>
        <dbReference type="Pfam" id="PF25281"/>
    </source>
</evidence>
<feature type="region of interest" description="Disordered" evidence="1">
    <location>
        <begin position="863"/>
        <end position="900"/>
    </location>
</feature>
<evidence type="ECO:0000259" key="2">
    <source>
        <dbReference type="Pfam" id="PF23415"/>
    </source>
</evidence>
<keyword evidence="5" id="KW-1185">Reference proteome</keyword>
<dbReference type="GO" id="GO:0005829">
    <property type="term" value="C:cytosol"/>
    <property type="evidence" value="ECO:0007669"/>
    <property type="project" value="TreeGrafter"/>
</dbReference>
<feature type="compositionally biased region" description="Basic and acidic residues" evidence="1">
    <location>
        <begin position="723"/>
        <end position="732"/>
    </location>
</feature>
<feature type="compositionally biased region" description="Basic and acidic residues" evidence="1">
    <location>
        <begin position="505"/>
        <end position="552"/>
    </location>
</feature>
<dbReference type="GO" id="GO:0005874">
    <property type="term" value="C:microtubule"/>
    <property type="evidence" value="ECO:0007669"/>
    <property type="project" value="InterPro"/>
</dbReference>
<dbReference type="EMBL" id="JAUPFM010000012">
    <property type="protein sequence ID" value="KAK2835116.1"/>
    <property type="molecule type" value="Genomic_DNA"/>
</dbReference>
<dbReference type="GO" id="GO:0016358">
    <property type="term" value="P:dendrite development"/>
    <property type="evidence" value="ECO:0007669"/>
    <property type="project" value="TreeGrafter"/>
</dbReference>